<gene>
    <name evidence="1" type="ORF">BB560_005863</name>
</gene>
<comment type="caution">
    <text evidence="1">The sequence shown here is derived from an EMBL/GenBank/DDBJ whole genome shotgun (WGS) entry which is preliminary data.</text>
</comment>
<accession>A0A2T9YSN7</accession>
<dbReference type="AlphaFoldDB" id="A0A2T9YSN7"/>
<dbReference type="EMBL" id="MBFS01002566">
    <property type="protein sequence ID" value="PVU95362.1"/>
    <property type="molecule type" value="Genomic_DNA"/>
</dbReference>
<organism evidence="1 2">
    <name type="scientific">Smittium megazygosporum</name>
    <dbReference type="NCBI Taxonomy" id="133381"/>
    <lineage>
        <taxon>Eukaryota</taxon>
        <taxon>Fungi</taxon>
        <taxon>Fungi incertae sedis</taxon>
        <taxon>Zoopagomycota</taxon>
        <taxon>Kickxellomycotina</taxon>
        <taxon>Harpellomycetes</taxon>
        <taxon>Harpellales</taxon>
        <taxon>Legeriomycetaceae</taxon>
        <taxon>Smittium</taxon>
    </lineage>
</organism>
<evidence type="ECO:0000313" key="1">
    <source>
        <dbReference type="EMBL" id="PVU95362.1"/>
    </source>
</evidence>
<protein>
    <submittedName>
        <fullName evidence="1">Uncharacterized protein</fullName>
    </submittedName>
</protein>
<feature type="non-terminal residue" evidence="1">
    <location>
        <position position="1"/>
    </location>
</feature>
<dbReference type="Proteomes" id="UP000245609">
    <property type="component" value="Unassembled WGS sequence"/>
</dbReference>
<dbReference type="OrthoDB" id="1932331at2759"/>
<keyword evidence="2" id="KW-1185">Reference proteome</keyword>
<evidence type="ECO:0000313" key="2">
    <source>
        <dbReference type="Proteomes" id="UP000245609"/>
    </source>
</evidence>
<proteinExistence type="predicted"/>
<reference evidence="1 2" key="1">
    <citation type="journal article" date="2018" name="MBio">
        <title>Comparative Genomics Reveals the Core Gene Toolbox for the Fungus-Insect Symbiosis.</title>
        <authorList>
            <person name="Wang Y."/>
            <person name="Stata M."/>
            <person name="Wang W."/>
            <person name="Stajich J.E."/>
            <person name="White M.M."/>
            <person name="Moncalvo J.M."/>
        </authorList>
    </citation>
    <scope>NUCLEOTIDE SEQUENCE [LARGE SCALE GENOMIC DNA]</scope>
    <source>
        <strain evidence="1 2">SC-DP-2</strain>
    </source>
</reference>
<sequence>TVAGSSPAEIRLFVGVSEWLRRQIRNLLGSARTGSSPVADEICLVSSMVEREAFNLKVAEFGR</sequence>
<name>A0A2T9YSN7_9FUNG</name>